<dbReference type="InterPro" id="IPR029479">
    <property type="entry name" value="Nitroreductase"/>
</dbReference>
<feature type="domain" description="Nitroreductase" evidence="3">
    <location>
        <begin position="21"/>
        <end position="71"/>
    </location>
</feature>
<gene>
    <name evidence="4" type="ORF">CRP01_17680</name>
</gene>
<evidence type="ECO:0000259" key="3">
    <source>
        <dbReference type="Pfam" id="PF00881"/>
    </source>
</evidence>
<dbReference type="Proteomes" id="UP000223913">
    <property type="component" value="Unassembled WGS sequence"/>
</dbReference>
<comment type="similarity">
    <text evidence="1">Belongs to the nitroreductase family.</text>
</comment>
<dbReference type="OrthoDB" id="9809288at2"/>
<name>A0A2D0NA36_FLAN2</name>
<accession>A0A2D0NA36</accession>
<dbReference type="GO" id="GO:0016491">
    <property type="term" value="F:oxidoreductase activity"/>
    <property type="evidence" value="ECO:0007669"/>
    <property type="project" value="UniProtKB-KW"/>
</dbReference>
<protein>
    <submittedName>
        <fullName evidence="4">Nitroreductase</fullName>
    </submittedName>
</protein>
<dbReference type="CDD" id="cd02138">
    <property type="entry name" value="TdsD-like"/>
    <property type="match status" value="1"/>
</dbReference>
<dbReference type="EMBL" id="PDUD01000022">
    <property type="protein sequence ID" value="PHN05345.1"/>
    <property type="molecule type" value="Genomic_DNA"/>
</dbReference>
<dbReference type="Pfam" id="PF00881">
    <property type="entry name" value="Nitroreductase"/>
    <property type="match status" value="2"/>
</dbReference>
<dbReference type="PANTHER" id="PTHR43673">
    <property type="entry name" value="NAD(P)H NITROREDUCTASE YDGI-RELATED"/>
    <property type="match status" value="1"/>
</dbReference>
<proteinExistence type="inferred from homology"/>
<dbReference type="InterPro" id="IPR000415">
    <property type="entry name" value="Nitroreductase-like"/>
</dbReference>
<evidence type="ECO:0000256" key="1">
    <source>
        <dbReference type="ARBA" id="ARBA00007118"/>
    </source>
</evidence>
<comment type="caution">
    <text evidence="4">The sequence shown here is derived from an EMBL/GenBank/DDBJ whole genome shotgun (WGS) entry which is preliminary data.</text>
</comment>
<dbReference type="Gene3D" id="3.40.109.10">
    <property type="entry name" value="NADH Oxidase"/>
    <property type="match status" value="1"/>
</dbReference>
<dbReference type="AlphaFoldDB" id="A0A2D0NA36"/>
<keyword evidence="5" id="KW-1185">Reference proteome</keyword>
<dbReference type="PANTHER" id="PTHR43673:SF10">
    <property type="entry name" value="NADH DEHYDROGENASE_NAD(P)H NITROREDUCTASE XCC3605-RELATED"/>
    <property type="match status" value="1"/>
</dbReference>
<sequence>MITSTLENKIADTRYDVHPLIAQRWSPRVFSDKEVTGEDMNQLLEAVRWSASSRNEQPWRLIYAHRGSKAYERMMSCLSEFNRKWAGNAPVLILAGYKEKFESGKDNFHALHDLGLALGNMTVQAQSMDIALHHMAGVDWKKAHEKFDVPAGYHIATAIAVGYYGGSAEELPESLYESAQAERTRIPQASFSAEGKWPEDNN</sequence>
<dbReference type="RefSeq" id="WP_099151397.1">
    <property type="nucleotide sequence ID" value="NZ_PDUD01000022.1"/>
</dbReference>
<feature type="domain" description="Nitroreductase" evidence="3">
    <location>
        <begin position="80"/>
        <end position="163"/>
    </location>
</feature>
<evidence type="ECO:0000313" key="4">
    <source>
        <dbReference type="EMBL" id="PHN05345.1"/>
    </source>
</evidence>
<dbReference type="SUPFAM" id="SSF55469">
    <property type="entry name" value="FMN-dependent nitroreductase-like"/>
    <property type="match status" value="1"/>
</dbReference>
<keyword evidence="2" id="KW-0560">Oxidoreductase</keyword>
<evidence type="ECO:0000256" key="2">
    <source>
        <dbReference type="ARBA" id="ARBA00023002"/>
    </source>
</evidence>
<evidence type="ECO:0000313" key="5">
    <source>
        <dbReference type="Proteomes" id="UP000223913"/>
    </source>
</evidence>
<organism evidence="4 5">
    <name type="scientific">Flavilitoribacter nigricans (strain ATCC 23147 / DSM 23189 / NBRC 102662 / NCIMB 1420 / SS-2)</name>
    <name type="common">Lewinella nigricans</name>
    <dbReference type="NCBI Taxonomy" id="1122177"/>
    <lineage>
        <taxon>Bacteria</taxon>
        <taxon>Pseudomonadati</taxon>
        <taxon>Bacteroidota</taxon>
        <taxon>Saprospiria</taxon>
        <taxon>Saprospirales</taxon>
        <taxon>Lewinellaceae</taxon>
        <taxon>Flavilitoribacter</taxon>
    </lineage>
</organism>
<reference evidence="4 5" key="1">
    <citation type="submission" date="2017-10" db="EMBL/GenBank/DDBJ databases">
        <title>The draft genome sequence of Lewinella nigricans NBRC 102662.</title>
        <authorList>
            <person name="Wang K."/>
        </authorList>
    </citation>
    <scope>NUCLEOTIDE SEQUENCE [LARGE SCALE GENOMIC DNA]</scope>
    <source>
        <strain evidence="4 5">NBRC 102662</strain>
    </source>
</reference>